<proteinExistence type="predicted"/>
<keyword evidence="5" id="KW-1185">Reference proteome</keyword>
<dbReference type="InterPro" id="IPR055170">
    <property type="entry name" value="GFO_IDH_MocA-like_dom"/>
</dbReference>
<dbReference type="KEGG" id="aer:AERYTH_12170"/>
<protein>
    <submittedName>
        <fullName evidence="4">Myo-inositol 2-dehydrogenase</fullName>
    </submittedName>
</protein>
<reference evidence="4 5" key="1">
    <citation type="journal article" date="1991" name="Int. J. Syst. Bacteriol.">
        <title>Description of the erythromycin-producing bacterium Arthrobacter sp. strain NRRL B-3381 as Aeromicrobium erythreum gen. nov., sp. nov.</title>
        <authorList>
            <person name="Miller E.S."/>
            <person name="Woese C.R."/>
            <person name="Brenner S."/>
        </authorList>
    </citation>
    <scope>NUCLEOTIDE SEQUENCE [LARGE SCALE GENOMIC DNA]</scope>
    <source>
        <strain evidence="4 5">AR18</strain>
    </source>
</reference>
<evidence type="ECO:0000313" key="5">
    <source>
        <dbReference type="Proteomes" id="UP000067689"/>
    </source>
</evidence>
<dbReference type="Gene3D" id="3.40.50.720">
    <property type="entry name" value="NAD(P)-binding Rossmann-like Domain"/>
    <property type="match status" value="1"/>
</dbReference>
<dbReference type="SUPFAM" id="SSF51735">
    <property type="entry name" value="NAD(P)-binding Rossmann-fold domains"/>
    <property type="match status" value="1"/>
</dbReference>
<feature type="domain" description="Gfo/Idh/MocA-like oxidoreductase N-terminal" evidence="2">
    <location>
        <begin position="2"/>
        <end position="118"/>
    </location>
</feature>
<evidence type="ECO:0000259" key="2">
    <source>
        <dbReference type="Pfam" id="PF01408"/>
    </source>
</evidence>
<dbReference type="Pfam" id="PF01408">
    <property type="entry name" value="GFO_IDH_MocA"/>
    <property type="match status" value="1"/>
</dbReference>
<gene>
    <name evidence="4" type="ORF">AERYTH_12170</name>
</gene>
<dbReference type="GO" id="GO:0000166">
    <property type="term" value="F:nucleotide binding"/>
    <property type="evidence" value="ECO:0007669"/>
    <property type="project" value="InterPro"/>
</dbReference>
<name>A0A0U4CQN6_9ACTN</name>
<accession>A0A0U4CQN6</accession>
<dbReference type="Pfam" id="PF22725">
    <property type="entry name" value="GFO_IDH_MocA_C3"/>
    <property type="match status" value="1"/>
</dbReference>
<evidence type="ECO:0000313" key="4">
    <source>
        <dbReference type="EMBL" id="ALX05398.1"/>
    </source>
</evidence>
<dbReference type="PANTHER" id="PTHR43818">
    <property type="entry name" value="BCDNA.GH03377"/>
    <property type="match status" value="1"/>
</dbReference>
<keyword evidence="1" id="KW-0560">Oxidoreductase</keyword>
<dbReference type="InterPro" id="IPR050463">
    <property type="entry name" value="Gfo/Idh/MocA_oxidrdct_glycsds"/>
</dbReference>
<sequence length="372" mass="40225">MGQVHARAMTRLLHHYPDAPLRPRLVAVAEPVDDERTRRAVDALGFEHVHTDWQSLVERDDVDVVCVTGPNFIHRDVAVAAAQAGKHLWVEKPAGRDAFETAEIVAAVEAAGVQAAAGFNYRNVPAVELAKELVASGRIGRVEHSTVRFLADYSADPDAALSWRFRTATSGTGVLGDLVSHAADLLRHVVADVEELVVDRATFIAQRREAVAGAMHYEKGAGELGDVENEDYVSALLRLADGSRAVLESSRVAVGEQNRYGLEVHGTEGSLSWDFRRMNELQVSTRGADGAYLNAFSTTRYATPGDGELGVFQPGANNPMGFDDLKVVEARRLVESIATGKPVGATVHDALSAARVVDAMITSSDEKKWVRL</sequence>
<dbReference type="InterPro" id="IPR036291">
    <property type="entry name" value="NAD(P)-bd_dom_sf"/>
</dbReference>
<dbReference type="OrthoDB" id="9792085at2"/>
<dbReference type="PATRIC" id="fig|2041.4.peg.2534"/>
<feature type="domain" description="GFO/IDH/MocA-like oxidoreductase" evidence="3">
    <location>
        <begin position="129"/>
        <end position="271"/>
    </location>
</feature>
<organism evidence="4 5">
    <name type="scientific">Aeromicrobium erythreum</name>
    <dbReference type="NCBI Taxonomy" id="2041"/>
    <lineage>
        <taxon>Bacteria</taxon>
        <taxon>Bacillati</taxon>
        <taxon>Actinomycetota</taxon>
        <taxon>Actinomycetes</taxon>
        <taxon>Propionibacteriales</taxon>
        <taxon>Nocardioidaceae</taxon>
        <taxon>Aeromicrobium</taxon>
    </lineage>
</organism>
<dbReference type="Gene3D" id="3.30.360.10">
    <property type="entry name" value="Dihydrodipicolinate Reductase, domain 2"/>
    <property type="match status" value="1"/>
</dbReference>
<dbReference type="SUPFAM" id="SSF55347">
    <property type="entry name" value="Glyceraldehyde-3-phosphate dehydrogenase-like, C-terminal domain"/>
    <property type="match status" value="1"/>
</dbReference>
<dbReference type="GO" id="GO:0016491">
    <property type="term" value="F:oxidoreductase activity"/>
    <property type="evidence" value="ECO:0007669"/>
    <property type="project" value="UniProtKB-KW"/>
</dbReference>
<dbReference type="InterPro" id="IPR000683">
    <property type="entry name" value="Gfo/Idh/MocA-like_OxRdtase_N"/>
</dbReference>
<dbReference type="AlphaFoldDB" id="A0A0U4CQN6"/>
<dbReference type="PANTHER" id="PTHR43818:SF11">
    <property type="entry name" value="BCDNA.GH03377"/>
    <property type="match status" value="1"/>
</dbReference>
<evidence type="ECO:0000256" key="1">
    <source>
        <dbReference type="ARBA" id="ARBA00023002"/>
    </source>
</evidence>
<evidence type="ECO:0000259" key="3">
    <source>
        <dbReference type="Pfam" id="PF22725"/>
    </source>
</evidence>
<dbReference type="Proteomes" id="UP000067689">
    <property type="component" value="Chromosome"/>
</dbReference>
<dbReference type="STRING" id="2041.AERYTH_12170"/>
<dbReference type="EMBL" id="CP011502">
    <property type="protein sequence ID" value="ALX05398.1"/>
    <property type="molecule type" value="Genomic_DNA"/>
</dbReference>